<keyword evidence="8" id="KW-0472">Membrane</keyword>
<dbReference type="PANTHER" id="PTHR21666">
    <property type="entry name" value="PEPTIDASE-RELATED"/>
    <property type="match status" value="1"/>
</dbReference>
<dbReference type="Proteomes" id="UP001230207">
    <property type="component" value="Unassembled WGS sequence"/>
</dbReference>
<name>A0ABU0BTG8_9HYPH</name>
<dbReference type="InterPro" id="IPR011055">
    <property type="entry name" value="Dup_hybrid_motif"/>
</dbReference>
<dbReference type="RefSeq" id="WP_307232262.1">
    <property type="nucleotide sequence ID" value="NZ_JAUSVF010000001.1"/>
</dbReference>
<dbReference type="CDD" id="cd12797">
    <property type="entry name" value="M23_peptidase"/>
    <property type="match status" value="1"/>
</dbReference>
<feature type="region of interest" description="Disordered" evidence="7">
    <location>
        <begin position="1"/>
        <end position="20"/>
    </location>
</feature>
<keyword evidence="5" id="KW-0862">Zinc</keyword>
<comment type="cofactor">
    <cofactor evidence="1">
        <name>Zn(2+)</name>
        <dbReference type="ChEBI" id="CHEBI:29105"/>
    </cofactor>
</comment>
<evidence type="ECO:0000256" key="6">
    <source>
        <dbReference type="ARBA" id="ARBA00023049"/>
    </source>
</evidence>
<accession>A0ABU0BTG8</accession>
<evidence type="ECO:0000256" key="1">
    <source>
        <dbReference type="ARBA" id="ARBA00001947"/>
    </source>
</evidence>
<feature type="transmembrane region" description="Helical" evidence="8">
    <location>
        <begin position="32"/>
        <end position="57"/>
    </location>
</feature>
<evidence type="ECO:0000256" key="8">
    <source>
        <dbReference type="SAM" id="Phobius"/>
    </source>
</evidence>
<keyword evidence="11" id="KW-1185">Reference proteome</keyword>
<evidence type="ECO:0000256" key="2">
    <source>
        <dbReference type="ARBA" id="ARBA00022670"/>
    </source>
</evidence>
<keyword evidence="8" id="KW-1133">Transmembrane helix</keyword>
<gene>
    <name evidence="10" type="ORF">QO002_003693</name>
</gene>
<protein>
    <submittedName>
        <fullName evidence="10">Murein DD-endopeptidase MepM/ murein hydrolase activator NlpD</fullName>
    </submittedName>
</protein>
<dbReference type="PANTHER" id="PTHR21666:SF288">
    <property type="entry name" value="CELL DIVISION PROTEIN YTFB"/>
    <property type="match status" value="1"/>
</dbReference>
<feature type="compositionally biased region" description="Polar residues" evidence="7">
    <location>
        <begin position="1"/>
        <end position="10"/>
    </location>
</feature>
<keyword evidence="4 10" id="KW-0378">Hydrolase</keyword>
<feature type="domain" description="M23ase beta-sheet core" evidence="9">
    <location>
        <begin position="514"/>
        <end position="612"/>
    </location>
</feature>
<comment type="caution">
    <text evidence="10">The sequence shown here is derived from an EMBL/GenBank/DDBJ whole genome shotgun (WGS) entry which is preliminary data.</text>
</comment>
<dbReference type="Pfam" id="PF01551">
    <property type="entry name" value="Peptidase_M23"/>
    <property type="match status" value="1"/>
</dbReference>
<dbReference type="Gene3D" id="3.10.450.350">
    <property type="match status" value="1"/>
</dbReference>
<sequence length="655" mass="70484">MITDKTTIRSLGNEPPILADGRRAPDRREISLRWLSGTFLTGITSSLLMGVALFAALDGRQQLAIPAEAYAAIDSSAGGGQPATSAKRGSRILSPNIVAKPSDRSILEVSTMVHDGEKEVVRRQPFSHVKMTLAANHQPTESYPGFDPLAIFSSDEAETAPAVSRTGTLYGSDVESEVALKSLDFPLKGSKLTFAPSMSLDEVEENVRTNGSILTDGSTQLASLFYVDPRRFASEASDLDLLQGLSARVVEENMSVSPSESITDQSAEFADDVIPVRRATPIAAVMINAGYAKAQAEDIAGYLRPALNEPELQEGDVLRIGIIQKGENGQAKVVRATVYSRGAHVFTMALDDSGNFVKAYEPAPLAAVATAFEDNGMPVVNAGRDLPRVYDGVYRAALSYGMNSSMVAQVIRLLASNVDFQAQLKPTDSLEAFFSVADESGQATENSELLYVNARFGDTQTRFYRFQDPDDNSVDYYDDKGKSIRQFLLRNPVPNGTFRSGFGMRRHPILGFSRMHTGVDWAAPRGTPIIAAGNGTVEKAGWDSGGYGNQTLIRHANGYVSSYNHQSAIAKGVKVGSKVVQGQVIGWVGTTGLSTGPHLHYELIVNGNRVDPLRIRLPGGKTLDGGALAQFEKERSRIDELLSKDNGSSEVAAVQ</sequence>
<dbReference type="InterPro" id="IPR016047">
    <property type="entry name" value="M23ase_b-sheet_dom"/>
</dbReference>
<evidence type="ECO:0000313" key="11">
    <source>
        <dbReference type="Proteomes" id="UP001230207"/>
    </source>
</evidence>
<keyword evidence="2" id="KW-0645">Protease</keyword>
<evidence type="ECO:0000313" key="10">
    <source>
        <dbReference type="EMBL" id="MDQ0321555.1"/>
    </source>
</evidence>
<dbReference type="Gene3D" id="2.70.70.10">
    <property type="entry name" value="Glucose Permease (Domain IIA)"/>
    <property type="match status" value="1"/>
</dbReference>
<dbReference type="EMBL" id="JAUSVF010000001">
    <property type="protein sequence ID" value="MDQ0321555.1"/>
    <property type="molecule type" value="Genomic_DNA"/>
</dbReference>
<keyword evidence="8" id="KW-0812">Transmembrane</keyword>
<organism evidence="10 11">
    <name type="scientific">Pararhizobium capsulatum DSM 1112</name>
    <dbReference type="NCBI Taxonomy" id="1121113"/>
    <lineage>
        <taxon>Bacteria</taxon>
        <taxon>Pseudomonadati</taxon>
        <taxon>Pseudomonadota</taxon>
        <taxon>Alphaproteobacteria</taxon>
        <taxon>Hyphomicrobiales</taxon>
        <taxon>Rhizobiaceae</taxon>
        <taxon>Rhizobium/Agrobacterium group</taxon>
        <taxon>Pararhizobium</taxon>
    </lineage>
</organism>
<evidence type="ECO:0000259" key="9">
    <source>
        <dbReference type="Pfam" id="PF01551"/>
    </source>
</evidence>
<keyword evidence="3" id="KW-0479">Metal-binding</keyword>
<dbReference type="GO" id="GO:0016787">
    <property type="term" value="F:hydrolase activity"/>
    <property type="evidence" value="ECO:0007669"/>
    <property type="project" value="UniProtKB-KW"/>
</dbReference>
<evidence type="ECO:0000256" key="4">
    <source>
        <dbReference type="ARBA" id="ARBA00022801"/>
    </source>
</evidence>
<evidence type="ECO:0000256" key="3">
    <source>
        <dbReference type="ARBA" id="ARBA00022723"/>
    </source>
</evidence>
<reference evidence="10 11" key="1">
    <citation type="submission" date="2023-07" db="EMBL/GenBank/DDBJ databases">
        <title>Genomic Encyclopedia of Type Strains, Phase IV (KMG-IV): sequencing the most valuable type-strain genomes for metagenomic binning, comparative biology and taxonomic classification.</title>
        <authorList>
            <person name="Goeker M."/>
        </authorList>
    </citation>
    <scope>NUCLEOTIDE SEQUENCE [LARGE SCALE GENOMIC DNA]</scope>
    <source>
        <strain evidence="10 11">DSM 1112</strain>
    </source>
</reference>
<dbReference type="SUPFAM" id="SSF51261">
    <property type="entry name" value="Duplicated hybrid motif"/>
    <property type="match status" value="1"/>
</dbReference>
<evidence type="ECO:0000256" key="5">
    <source>
        <dbReference type="ARBA" id="ARBA00022833"/>
    </source>
</evidence>
<dbReference type="InterPro" id="IPR050570">
    <property type="entry name" value="Cell_wall_metabolism_enzyme"/>
</dbReference>
<keyword evidence="6" id="KW-0482">Metalloprotease</keyword>
<evidence type="ECO:0000256" key="7">
    <source>
        <dbReference type="SAM" id="MobiDB-lite"/>
    </source>
</evidence>
<proteinExistence type="predicted"/>